<dbReference type="PROSITE" id="PS50977">
    <property type="entry name" value="HTH_TETR_2"/>
    <property type="match status" value="1"/>
</dbReference>
<keyword evidence="3" id="KW-0804">Transcription</keyword>
<dbReference type="EMBL" id="FZQB01000006">
    <property type="protein sequence ID" value="SNT73845.1"/>
    <property type="molecule type" value="Genomic_DNA"/>
</dbReference>
<dbReference type="GO" id="GO:0003700">
    <property type="term" value="F:DNA-binding transcription factor activity"/>
    <property type="evidence" value="ECO:0007669"/>
    <property type="project" value="TreeGrafter"/>
</dbReference>
<dbReference type="AlphaFoldDB" id="A0A239PUA0"/>
<dbReference type="InterPro" id="IPR011075">
    <property type="entry name" value="TetR_C"/>
</dbReference>
<dbReference type="InterPro" id="IPR001647">
    <property type="entry name" value="HTH_TetR"/>
</dbReference>
<dbReference type="PANTHER" id="PTHR30055">
    <property type="entry name" value="HTH-TYPE TRANSCRIPTIONAL REGULATOR RUTR"/>
    <property type="match status" value="1"/>
</dbReference>
<evidence type="ECO:0000313" key="6">
    <source>
        <dbReference type="EMBL" id="SNT73845.1"/>
    </source>
</evidence>
<dbReference type="PANTHER" id="PTHR30055:SF148">
    <property type="entry name" value="TETR-FAMILY TRANSCRIPTIONAL REGULATOR"/>
    <property type="match status" value="1"/>
</dbReference>
<evidence type="ECO:0000259" key="5">
    <source>
        <dbReference type="PROSITE" id="PS50977"/>
    </source>
</evidence>
<keyword evidence="2 4" id="KW-0238">DNA-binding</keyword>
<protein>
    <submittedName>
        <fullName evidence="6">Transcriptional regulator, TetR family</fullName>
    </submittedName>
</protein>
<evidence type="ECO:0000256" key="3">
    <source>
        <dbReference type="ARBA" id="ARBA00023163"/>
    </source>
</evidence>
<gene>
    <name evidence="6" type="ORF">SAMN05444959_10625</name>
</gene>
<reference evidence="6 7" key="1">
    <citation type="submission" date="2017-07" db="EMBL/GenBank/DDBJ databases">
        <authorList>
            <person name="Sun Z.S."/>
            <person name="Albrecht U."/>
            <person name="Echele G."/>
            <person name="Lee C.C."/>
        </authorList>
    </citation>
    <scope>NUCLEOTIDE SEQUENCE [LARGE SCALE GENOMIC DNA]</scope>
    <source>
        <strain evidence="6 7">DSM 14827</strain>
    </source>
</reference>
<dbReference type="InterPro" id="IPR036271">
    <property type="entry name" value="Tet_transcr_reg_TetR-rel_C_sf"/>
</dbReference>
<sequence>MTREVASGRPVNAKASAALKAAALRLIRENGYDKVTIAAIAKEAGVARQTLYNRWNTKAELVLEAVFEETHNYAADPMLETAGDCRALLENFLIKVFQHLNVDGDILRALIAAAQQDRAFQDAFLADFVQPRERMMTALLHHAQEHGELSPNRDPEVISAMVHGAFWYRLLNRKPLDADYARAIVSEILDCRAPVR</sequence>
<evidence type="ECO:0000256" key="1">
    <source>
        <dbReference type="ARBA" id="ARBA00023015"/>
    </source>
</evidence>
<dbReference type="InterPro" id="IPR009057">
    <property type="entry name" value="Homeodomain-like_sf"/>
</dbReference>
<dbReference type="SUPFAM" id="SSF48498">
    <property type="entry name" value="Tetracyclin repressor-like, C-terminal domain"/>
    <property type="match status" value="1"/>
</dbReference>
<keyword evidence="1" id="KW-0805">Transcription regulation</keyword>
<keyword evidence="7" id="KW-1185">Reference proteome</keyword>
<feature type="domain" description="HTH tetR-type" evidence="5">
    <location>
        <begin position="13"/>
        <end position="73"/>
    </location>
</feature>
<dbReference type="Gene3D" id="1.10.10.60">
    <property type="entry name" value="Homeodomain-like"/>
    <property type="match status" value="1"/>
</dbReference>
<name>A0A239PUA0_9RHOB</name>
<dbReference type="Gene3D" id="1.10.357.10">
    <property type="entry name" value="Tetracycline Repressor, domain 2"/>
    <property type="match status" value="1"/>
</dbReference>
<dbReference type="InterPro" id="IPR050109">
    <property type="entry name" value="HTH-type_TetR-like_transc_reg"/>
</dbReference>
<dbReference type="PRINTS" id="PR00455">
    <property type="entry name" value="HTHTETR"/>
</dbReference>
<dbReference type="SUPFAM" id="SSF46689">
    <property type="entry name" value="Homeodomain-like"/>
    <property type="match status" value="1"/>
</dbReference>
<feature type="DNA-binding region" description="H-T-H motif" evidence="4">
    <location>
        <begin position="36"/>
        <end position="55"/>
    </location>
</feature>
<evidence type="ECO:0000256" key="2">
    <source>
        <dbReference type="ARBA" id="ARBA00023125"/>
    </source>
</evidence>
<evidence type="ECO:0000313" key="7">
    <source>
        <dbReference type="Proteomes" id="UP000198307"/>
    </source>
</evidence>
<dbReference type="OrthoDB" id="9808189at2"/>
<dbReference type="Pfam" id="PF16859">
    <property type="entry name" value="TetR_C_11"/>
    <property type="match status" value="1"/>
</dbReference>
<evidence type="ECO:0000256" key="4">
    <source>
        <dbReference type="PROSITE-ProRule" id="PRU00335"/>
    </source>
</evidence>
<dbReference type="GO" id="GO:0000976">
    <property type="term" value="F:transcription cis-regulatory region binding"/>
    <property type="evidence" value="ECO:0007669"/>
    <property type="project" value="TreeGrafter"/>
</dbReference>
<dbReference type="Pfam" id="PF00440">
    <property type="entry name" value="TetR_N"/>
    <property type="match status" value="1"/>
</dbReference>
<organism evidence="6 7">
    <name type="scientific">Paracoccus seriniphilus</name>
    <dbReference type="NCBI Taxonomy" id="184748"/>
    <lineage>
        <taxon>Bacteria</taxon>
        <taxon>Pseudomonadati</taxon>
        <taxon>Pseudomonadota</taxon>
        <taxon>Alphaproteobacteria</taxon>
        <taxon>Rhodobacterales</taxon>
        <taxon>Paracoccaceae</taxon>
        <taxon>Paracoccus</taxon>
    </lineage>
</organism>
<accession>A0A239PUA0</accession>
<proteinExistence type="predicted"/>
<dbReference type="Proteomes" id="UP000198307">
    <property type="component" value="Unassembled WGS sequence"/>
</dbReference>
<dbReference type="RefSeq" id="WP_089344224.1">
    <property type="nucleotide sequence ID" value="NZ_CP067130.1"/>
</dbReference>